<accession>A0A7X0G6U1</accession>
<evidence type="ECO:0000313" key="2">
    <source>
        <dbReference type="Proteomes" id="UP000546324"/>
    </source>
</evidence>
<sequence length="42" mass="4866">MTYTWDDVCSTKDCTHDNPECGAWEELQALEAERIAAEWECD</sequence>
<dbReference type="Proteomes" id="UP000546324">
    <property type="component" value="Unassembled WGS sequence"/>
</dbReference>
<name>A0A7X0G6U1_9ACTN</name>
<keyword evidence="2" id="KW-1185">Reference proteome</keyword>
<proteinExistence type="predicted"/>
<dbReference type="AlphaFoldDB" id="A0A7X0G6U1"/>
<organism evidence="1 2">
    <name type="scientific">Actinomadura coerulea</name>
    <dbReference type="NCBI Taxonomy" id="46159"/>
    <lineage>
        <taxon>Bacteria</taxon>
        <taxon>Bacillati</taxon>
        <taxon>Actinomycetota</taxon>
        <taxon>Actinomycetes</taxon>
        <taxon>Streptosporangiales</taxon>
        <taxon>Thermomonosporaceae</taxon>
        <taxon>Actinomadura</taxon>
    </lineage>
</organism>
<dbReference type="EMBL" id="JACHMQ010000001">
    <property type="protein sequence ID" value="MBB6400538.1"/>
    <property type="molecule type" value="Genomic_DNA"/>
</dbReference>
<dbReference type="RefSeq" id="WP_268248211.1">
    <property type="nucleotide sequence ID" value="NZ_JACHMQ010000001.1"/>
</dbReference>
<reference evidence="1 2" key="1">
    <citation type="submission" date="2020-08" db="EMBL/GenBank/DDBJ databases">
        <title>Sequencing the genomes of 1000 actinobacteria strains.</title>
        <authorList>
            <person name="Klenk H.-P."/>
        </authorList>
    </citation>
    <scope>NUCLEOTIDE SEQUENCE [LARGE SCALE GENOMIC DNA]</scope>
    <source>
        <strain evidence="1 2">DSM 43675</strain>
    </source>
</reference>
<evidence type="ECO:0000313" key="1">
    <source>
        <dbReference type="EMBL" id="MBB6400538.1"/>
    </source>
</evidence>
<protein>
    <submittedName>
        <fullName evidence="1">Uncharacterized protein</fullName>
    </submittedName>
</protein>
<comment type="caution">
    <text evidence="1">The sequence shown here is derived from an EMBL/GenBank/DDBJ whole genome shotgun (WGS) entry which is preliminary data.</text>
</comment>
<gene>
    <name evidence="1" type="ORF">BKA00_007452</name>
</gene>